<evidence type="ECO:0000256" key="1">
    <source>
        <dbReference type="SAM" id="MobiDB-lite"/>
    </source>
</evidence>
<dbReference type="RefSeq" id="XP_024712957.1">
    <property type="nucleotide sequence ID" value="XM_024858870.1"/>
</dbReference>
<evidence type="ECO:0000313" key="2">
    <source>
        <dbReference type="EMBL" id="PSK37106.1"/>
    </source>
</evidence>
<reference evidence="2 3" key="1">
    <citation type="submission" date="2018-03" db="EMBL/GenBank/DDBJ databases">
        <title>Candida pseudohaemulonii genome assembly and annotation.</title>
        <authorList>
            <person name="Munoz J.F."/>
            <person name="Gade L.G."/>
            <person name="Chow N.A."/>
            <person name="Litvintseva A.P."/>
            <person name="Loparev V.N."/>
            <person name="Cuomo C.A."/>
        </authorList>
    </citation>
    <scope>NUCLEOTIDE SEQUENCE [LARGE SCALE GENOMIC DNA]</scope>
    <source>
        <strain evidence="2 3">B12108</strain>
    </source>
</reference>
<dbReference type="GeneID" id="36566921"/>
<accession>A0A2P7YMA4</accession>
<protein>
    <submittedName>
        <fullName evidence="2">Uncharacterized protein</fullName>
    </submittedName>
</protein>
<keyword evidence="3" id="KW-1185">Reference proteome</keyword>
<dbReference type="VEuPathDB" id="FungiDB:C7M61_003533"/>
<dbReference type="Proteomes" id="UP000241107">
    <property type="component" value="Unassembled WGS sequence"/>
</dbReference>
<evidence type="ECO:0000313" key="3">
    <source>
        <dbReference type="Proteomes" id="UP000241107"/>
    </source>
</evidence>
<sequence>MLGFVGFLDGSCHAQVESPVESGAPSTLNAPRDLSGLPLLTESFALPYSHETSQHAYDKSKHASYAPNFDSKHLRHNHDNNNFSLLFQKYSEGQHSLSNYPQPATAQV</sequence>
<proteinExistence type="predicted"/>
<organism evidence="2 3">
    <name type="scientific">Candidozyma pseudohaemuli</name>
    <dbReference type="NCBI Taxonomy" id="418784"/>
    <lineage>
        <taxon>Eukaryota</taxon>
        <taxon>Fungi</taxon>
        <taxon>Dikarya</taxon>
        <taxon>Ascomycota</taxon>
        <taxon>Saccharomycotina</taxon>
        <taxon>Pichiomycetes</taxon>
        <taxon>Metschnikowiaceae</taxon>
        <taxon>Candidozyma</taxon>
    </lineage>
</organism>
<gene>
    <name evidence="2" type="ORF">C7M61_003533</name>
</gene>
<name>A0A2P7YMA4_9ASCO</name>
<dbReference type="EMBL" id="PYFQ01000009">
    <property type="protein sequence ID" value="PSK37106.1"/>
    <property type="molecule type" value="Genomic_DNA"/>
</dbReference>
<comment type="caution">
    <text evidence="2">The sequence shown here is derived from an EMBL/GenBank/DDBJ whole genome shotgun (WGS) entry which is preliminary data.</text>
</comment>
<feature type="region of interest" description="Disordered" evidence="1">
    <location>
        <begin position="55"/>
        <end position="77"/>
    </location>
</feature>
<dbReference type="AlphaFoldDB" id="A0A2P7YMA4"/>